<evidence type="ECO:0000313" key="14">
    <source>
        <dbReference type="Proteomes" id="UP000284777"/>
    </source>
</evidence>
<dbReference type="FunFam" id="2.170.130.10:FF:000023">
    <property type="entry name" value="SusC/RagA family TonB-linked outer membrane protein"/>
    <property type="match status" value="1"/>
</dbReference>
<dbReference type="NCBIfam" id="TIGR04057">
    <property type="entry name" value="SusC_RagA_signa"/>
    <property type="match status" value="1"/>
</dbReference>
<dbReference type="Proteomes" id="UP000284777">
    <property type="component" value="Unassembled WGS sequence"/>
</dbReference>
<dbReference type="Pfam" id="PF13715">
    <property type="entry name" value="CarbopepD_reg_2"/>
    <property type="match status" value="1"/>
</dbReference>
<proteinExistence type="inferred from homology"/>
<dbReference type="SUPFAM" id="SSF49464">
    <property type="entry name" value="Carboxypeptidase regulatory domain-like"/>
    <property type="match status" value="1"/>
</dbReference>
<dbReference type="Pfam" id="PF07715">
    <property type="entry name" value="Plug"/>
    <property type="match status" value="1"/>
</dbReference>
<feature type="signal peptide" evidence="10">
    <location>
        <begin position="1"/>
        <end position="21"/>
    </location>
</feature>
<keyword evidence="7 8" id="KW-0998">Cell outer membrane</keyword>
<feature type="domain" description="TonB-dependent receptor plug" evidence="12">
    <location>
        <begin position="121"/>
        <end position="240"/>
    </location>
</feature>
<name>A0A413DTZ4_BACSE</name>
<evidence type="ECO:0000256" key="3">
    <source>
        <dbReference type="ARBA" id="ARBA00022452"/>
    </source>
</evidence>
<keyword evidence="6 8" id="KW-0472">Membrane</keyword>
<comment type="similarity">
    <text evidence="8 9">Belongs to the TonB-dependent receptor family.</text>
</comment>
<gene>
    <name evidence="13" type="ORF">DWV41_16210</name>
</gene>
<evidence type="ECO:0000256" key="2">
    <source>
        <dbReference type="ARBA" id="ARBA00022448"/>
    </source>
</evidence>
<evidence type="ECO:0000256" key="6">
    <source>
        <dbReference type="ARBA" id="ARBA00023136"/>
    </source>
</evidence>
<dbReference type="InterPro" id="IPR037066">
    <property type="entry name" value="Plug_dom_sf"/>
</dbReference>
<dbReference type="RefSeq" id="WP_117739975.1">
    <property type="nucleotide sequence ID" value="NZ_CABOGI010000001.1"/>
</dbReference>
<evidence type="ECO:0000256" key="8">
    <source>
        <dbReference type="PROSITE-ProRule" id="PRU01360"/>
    </source>
</evidence>
<evidence type="ECO:0000256" key="7">
    <source>
        <dbReference type="ARBA" id="ARBA00023237"/>
    </source>
</evidence>
<dbReference type="SUPFAM" id="SSF56935">
    <property type="entry name" value="Porins"/>
    <property type="match status" value="1"/>
</dbReference>
<dbReference type="Gene3D" id="2.40.170.20">
    <property type="entry name" value="TonB-dependent receptor, beta-barrel domain"/>
    <property type="match status" value="1"/>
</dbReference>
<dbReference type="Pfam" id="PF00593">
    <property type="entry name" value="TonB_dep_Rec_b-barrel"/>
    <property type="match status" value="1"/>
</dbReference>
<feature type="chain" id="PRO_5019288304" evidence="10">
    <location>
        <begin position="22"/>
        <end position="1058"/>
    </location>
</feature>
<evidence type="ECO:0000259" key="12">
    <source>
        <dbReference type="Pfam" id="PF07715"/>
    </source>
</evidence>
<comment type="subcellular location">
    <subcellularLocation>
        <location evidence="1 8">Cell outer membrane</location>
        <topology evidence="1 8">Multi-pass membrane protein</topology>
    </subcellularLocation>
</comment>
<dbReference type="InterPro" id="IPR023997">
    <property type="entry name" value="TonB-dep_OMP_SusC/RagA_CS"/>
</dbReference>
<dbReference type="InterPro" id="IPR039426">
    <property type="entry name" value="TonB-dep_rcpt-like"/>
</dbReference>
<dbReference type="InterPro" id="IPR023996">
    <property type="entry name" value="TonB-dep_OMP_SusC/RagA"/>
</dbReference>
<keyword evidence="3 8" id="KW-1134">Transmembrane beta strand</keyword>
<dbReference type="InterPro" id="IPR036942">
    <property type="entry name" value="Beta-barrel_TonB_sf"/>
</dbReference>
<dbReference type="InterPro" id="IPR008969">
    <property type="entry name" value="CarboxyPept-like_regulatory"/>
</dbReference>
<evidence type="ECO:0000256" key="10">
    <source>
        <dbReference type="SAM" id="SignalP"/>
    </source>
</evidence>
<dbReference type="GO" id="GO:0009279">
    <property type="term" value="C:cell outer membrane"/>
    <property type="evidence" value="ECO:0007669"/>
    <property type="project" value="UniProtKB-SubCell"/>
</dbReference>
<evidence type="ECO:0000313" key="13">
    <source>
        <dbReference type="EMBL" id="RGW92705.1"/>
    </source>
</evidence>
<dbReference type="NCBIfam" id="TIGR04056">
    <property type="entry name" value="OMP_RagA_SusC"/>
    <property type="match status" value="1"/>
</dbReference>
<keyword evidence="10" id="KW-0732">Signal</keyword>
<keyword evidence="5 9" id="KW-0798">TonB box</keyword>
<keyword evidence="2 8" id="KW-0813">Transport</keyword>
<dbReference type="Gene3D" id="2.60.40.1120">
    <property type="entry name" value="Carboxypeptidase-like, regulatory domain"/>
    <property type="match status" value="1"/>
</dbReference>
<accession>A0A413DTZ4</accession>
<organism evidence="13 14">
    <name type="scientific">Bacteroides stercoris</name>
    <dbReference type="NCBI Taxonomy" id="46506"/>
    <lineage>
        <taxon>Bacteria</taxon>
        <taxon>Pseudomonadati</taxon>
        <taxon>Bacteroidota</taxon>
        <taxon>Bacteroidia</taxon>
        <taxon>Bacteroidales</taxon>
        <taxon>Bacteroidaceae</taxon>
        <taxon>Bacteroides</taxon>
    </lineage>
</organism>
<evidence type="ECO:0000259" key="11">
    <source>
        <dbReference type="Pfam" id="PF00593"/>
    </source>
</evidence>
<dbReference type="PROSITE" id="PS52016">
    <property type="entry name" value="TONB_DEPENDENT_REC_3"/>
    <property type="match status" value="1"/>
</dbReference>
<protein>
    <submittedName>
        <fullName evidence="13">SusC/RagA family TonB-linked outer membrane protein</fullName>
    </submittedName>
</protein>
<evidence type="ECO:0000256" key="1">
    <source>
        <dbReference type="ARBA" id="ARBA00004571"/>
    </source>
</evidence>
<dbReference type="AlphaFoldDB" id="A0A413DTZ4"/>
<dbReference type="EMBL" id="QSBD01000047">
    <property type="protein sequence ID" value="RGW92705.1"/>
    <property type="molecule type" value="Genomic_DNA"/>
</dbReference>
<reference evidence="13 14" key="1">
    <citation type="submission" date="2018-08" db="EMBL/GenBank/DDBJ databases">
        <title>A genome reference for cultivated species of the human gut microbiota.</title>
        <authorList>
            <person name="Zou Y."/>
            <person name="Xue W."/>
            <person name="Luo G."/>
        </authorList>
    </citation>
    <scope>NUCLEOTIDE SEQUENCE [LARGE SCALE GENOMIC DNA]</scope>
    <source>
        <strain evidence="13 14">AF05-4</strain>
    </source>
</reference>
<comment type="caution">
    <text evidence="13">The sequence shown here is derived from an EMBL/GenBank/DDBJ whole genome shotgun (WGS) entry which is preliminary data.</text>
</comment>
<dbReference type="InterPro" id="IPR000531">
    <property type="entry name" value="Beta-barrel_TonB"/>
</dbReference>
<dbReference type="InterPro" id="IPR012910">
    <property type="entry name" value="Plug_dom"/>
</dbReference>
<keyword evidence="4 8" id="KW-0812">Transmembrane</keyword>
<evidence type="ECO:0000256" key="4">
    <source>
        <dbReference type="ARBA" id="ARBA00022692"/>
    </source>
</evidence>
<feature type="domain" description="TonB-dependent receptor-like beta-barrel" evidence="11">
    <location>
        <begin position="457"/>
        <end position="1014"/>
    </location>
</feature>
<evidence type="ECO:0000256" key="5">
    <source>
        <dbReference type="ARBA" id="ARBA00023077"/>
    </source>
</evidence>
<sequence>MKRKLMLLLACLFVGIGLVTAQTQKVTGVVISEEDGQPVIGASVLVKGTQIGAITNVDGDFTLLNVPSSAKTLQISFVGMQTQDVAIRPNVRVILKSDAEQLDEVVVTAMGIKRDRKALGYAAQDLNSEQLNKAGTTSLASAIQGKLTGVDIRQSSGAPGASSQIVIRGARSFDGNNQPLYVIDGMPVNTTADFDTGKSVTGANYADRSIDINPEDIESVNILKGQAASALYGIRASNGVIVITTKRGSKNNMNKPSVTISTNLSAQRVSRKFERQNIYSQGNSIAAGYDPSSSMTWGPKISELANDPKYGGNMNNQYTAADGMREGQYYNPKRAQAGLDGWTTPQIYDNVGDFLGTGFTENTNVNLSQSINGINYSFGVNNSHQNGIIPSTGMDRWGARGLVDWKINPQWNTGFSMNYSSTKITSAPGANDGIMNVVYSAPAEYDLKGIPNHEPGNPTNQILFRSTSFTNPYWWAEHNEYLQHTNRAFGNTYLEYQPDLGLGENFSLKIREQAGLDIWTSDYATVREMGSTSSLKGGDIENYGSQHNVFNNLFTVNFDGKFGKSDEWRLNVILGNEFNHESIRNWDYYGSNFNFPGFTNIGNATSLTSSEYKRQERTVGFFGSLSMSWQDQVYLTVTGRNDYVSTMPRGSRSFFYPSVSLGWEFTKLPFLQNNKILNYGKLRASFAQVGQAGNYYANYYYTPTYGGGMYSYYPVTYPLPSGVSTFTPYYRVYDEELKPQNTTNYEVGADLHFFGSRLKVEYTYSLQNVEDQIFYVPVDGATGYQEMLTNAGKMRTHAHELSINAAILQAKDFDLNLGINFTKVNNKVIELAPGVESIMLGGFVEPQIRAQAGCTYPNIYGLGFKRDEAGNLLLLNGLPQSSGNSQDLGNCSPDFTTGFTLGGRYKRLSLSTTWSWQQGGKMYHGTNMTLNYFGATKESLPYHEGSMVAEGIDEATGQPNTVEVYKADYYQAYYNITESGVYDTSFVKLRDLTLTYQLPKLGIFDISIYGFARNVLVWANLPNFDPESSQGNNNMSGYFERFSVPNTSSFGGGLTINF</sequence>
<dbReference type="Gene3D" id="2.170.130.10">
    <property type="entry name" value="TonB-dependent receptor, plug domain"/>
    <property type="match status" value="1"/>
</dbReference>
<evidence type="ECO:0000256" key="9">
    <source>
        <dbReference type="RuleBase" id="RU003357"/>
    </source>
</evidence>